<dbReference type="InterPro" id="IPR029058">
    <property type="entry name" value="AB_hydrolase_fold"/>
</dbReference>
<dbReference type="Proteomes" id="UP001596022">
    <property type="component" value="Unassembled WGS sequence"/>
</dbReference>
<accession>A0ABV9GPM6</accession>
<proteinExistence type="predicted"/>
<dbReference type="PANTHER" id="PTHR43798">
    <property type="entry name" value="MONOACYLGLYCEROL LIPASE"/>
    <property type="match status" value="1"/>
</dbReference>
<keyword evidence="2" id="KW-0378">Hydrolase</keyword>
<dbReference type="GO" id="GO:0016787">
    <property type="term" value="F:hydrolase activity"/>
    <property type="evidence" value="ECO:0007669"/>
    <property type="project" value="UniProtKB-KW"/>
</dbReference>
<dbReference type="RefSeq" id="WP_376847020.1">
    <property type="nucleotide sequence ID" value="NZ_JBHSFW010000013.1"/>
</dbReference>
<dbReference type="InterPro" id="IPR000073">
    <property type="entry name" value="AB_hydrolase_1"/>
</dbReference>
<organism evidence="2 3">
    <name type="scientific">Camelliibacillus cellulosilyticus</name>
    <dbReference type="NCBI Taxonomy" id="2174486"/>
    <lineage>
        <taxon>Bacteria</taxon>
        <taxon>Bacillati</taxon>
        <taxon>Bacillota</taxon>
        <taxon>Bacilli</taxon>
        <taxon>Bacillales</taxon>
        <taxon>Sporolactobacillaceae</taxon>
        <taxon>Camelliibacillus</taxon>
    </lineage>
</organism>
<dbReference type="PRINTS" id="PR00111">
    <property type="entry name" value="ABHYDROLASE"/>
</dbReference>
<evidence type="ECO:0000313" key="2">
    <source>
        <dbReference type="EMBL" id="MFC4619933.1"/>
    </source>
</evidence>
<dbReference type="Gene3D" id="3.40.50.1820">
    <property type="entry name" value="alpha/beta hydrolase"/>
    <property type="match status" value="1"/>
</dbReference>
<dbReference type="EMBL" id="JBHSFW010000013">
    <property type="protein sequence ID" value="MFC4619933.1"/>
    <property type="molecule type" value="Genomic_DNA"/>
</dbReference>
<dbReference type="InterPro" id="IPR050266">
    <property type="entry name" value="AB_hydrolase_sf"/>
</dbReference>
<gene>
    <name evidence="2" type="ORF">ACFO4N_14565</name>
</gene>
<name>A0ABV9GPM6_9BACL</name>
<evidence type="ECO:0000313" key="3">
    <source>
        <dbReference type="Proteomes" id="UP001596022"/>
    </source>
</evidence>
<dbReference type="PANTHER" id="PTHR43798:SF33">
    <property type="entry name" value="HYDROLASE, PUTATIVE (AFU_ORTHOLOGUE AFUA_2G14860)-RELATED"/>
    <property type="match status" value="1"/>
</dbReference>
<keyword evidence="3" id="KW-1185">Reference proteome</keyword>
<reference evidence="3" key="1">
    <citation type="journal article" date="2019" name="Int. J. Syst. Evol. Microbiol.">
        <title>The Global Catalogue of Microorganisms (GCM) 10K type strain sequencing project: providing services to taxonomists for standard genome sequencing and annotation.</title>
        <authorList>
            <consortium name="The Broad Institute Genomics Platform"/>
            <consortium name="The Broad Institute Genome Sequencing Center for Infectious Disease"/>
            <person name="Wu L."/>
            <person name="Ma J."/>
        </authorList>
    </citation>
    <scope>NUCLEOTIDE SEQUENCE [LARGE SCALE GENOMIC DNA]</scope>
    <source>
        <strain evidence="3">CGMCC 1.16306</strain>
    </source>
</reference>
<evidence type="ECO:0000259" key="1">
    <source>
        <dbReference type="Pfam" id="PF00561"/>
    </source>
</evidence>
<dbReference type="Pfam" id="PF00561">
    <property type="entry name" value="Abhydrolase_1"/>
    <property type="match status" value="1"/>
</dbReference>
<feature type="domain" description="AB hydrolase-1" evidence="1">
    <location>
        <begin position="24"/>
        <end position="179"/>
    </location>
</feature>
<sequence length="282" mass="32292">METFFVETNGLRHTVQEGGSGDRTIIFLHYLGGTAGIWRSLINCLPDSIHWVAPDLRGHGKSDQPATGYDLRDFSKDVKGIMDVLGIEKAHFVGSSFGCDVALRFAYDYPGRVQTLIMSEGAMSNETGPFSLHRETKEAHLAKWFDKPEATFSSREAYCAYLQKEWLPWNEAKALYSREERLLRLPNGRYTAASKQETMRQIVSGLFDYQLEDLYRQVRCPVLFLPAENEQGLVTKLAFIEHVKPLLLHTETHIFPNSTHTMMFDTPMDMAQLIARWIDHWD</sequence>
<dbReference type="SUPFAM" id="SSF53474">
    <property type="entry name" value="alpha/beta-Hydrolases"/>
    <property type="match status" value="1"/>
</dbReference>
<protein>
    <submittedName>
        <fullName evidence="2">Alpha/beta fold hydrolase</fullName>
    </submittedName>
</protein>
<comment type="caution">
    <text evidence="2">The sequence shown here is derived from an EMBL/GenBank/DDBJ whole genome shotgun (WGS) entry which is preliminary data.</text>
</comment>